<evidence type="ECO:0000313" key="2">
    <source>
        <dbReference type="EMBL" id="SPH16716.1"/>
    </source>
</evidence>
<proteinExistence type="predicted"/>
<dbReference type="OrthoDB" id="7301318at2"/>
<protein>
    <recommendedName>
        <fullName evidence="1">N-acetyltransferase domain-containing protein</fullName>
    </recommendedName>
</protein>
<dbReference type="EMBL" id="OMOQ01000001">
    <property type="protein sequence ID" value="SPH16716.1"/>
    <property type="molecule type" value="Genomic_DNA"/>
</dbReference>
<keyword evidence="3" id="KW-1185">Reference proteome</keyword>
<dbReference type="PROSITE" id="PS51186">
    <property type="entry name" value="GNAT"/>
    <property type="match status" value="1"/>
</dbReference>
<dbReference type="Gene3D" id="3.40.630.30">
    <property type="match status" value="1"/>
</dbReference>
<accession>A0A2R8B249</accession>
<dbReference type="AlphaFoldDB" id="A0A2R8B249"/>
<dbReference type="RefSeq" id="WP_108851233.1">
    <property type="nucleotide sequence ID" value="NZ_OMOQ01000001.1"/>
</dbReference>
<feature type="domain" description="N-acetyltransferase" evidence="1">
    <location>
        <begin position="102"/>
        <end position="236"/>
    </location>
</feature>
<evidence type="ECO:0000313" key="3">
    <source>
        <dbReference type="Proteomes" id="UP000244924"/>
    </source>
</evidence>
<dbReference type="SUPFAM" id="SSF55729">
    <property type="entry name" value="Acyl-CoA N-acyltransferases (Nat)"/>
    <property type="match status" value="1"/>
</dbReference>
<dbReference type="Pfam" id="PF00583">
    <property type="entry name" value="Acetyltransf_1"/>
    <property type="match status" value="1"/>
</dbReference>
<sequence>MTDLFAVGEATWPAAAQHAAGAFVVREGRGGGQRVSCATAEGSWSETDIDAAEAVHQALGQPPLFMIRADEDDLDAALAERGYRIKDPVHIYSGPSASLAEPPPKPISAFALWPPLAMMRDLWAEGGIGPARLAVMERAEAPKTAILGRVRDRASGVAYVAIHTETAMMHALYVIPDQRRQGSALNIVRKSAGWAQHHGAERFSVLVTQANQSANALYSSLGMQIVGHYHYRSRQP</sequence>
<evidence type="ECO:0000259" key="1">
    <source>
        <dbReference type="PROSITE" id="PS51186"/>
    </source>
</evidence>
<dbReference type="InterPro" id="IPR016181">
    <property type="entry name" value="Acyl_CoA_acyltransferase"/>
</dbReference>
<reference evidence="2 3" key="1">
    <citation type="submission" date="2018-03" db="EMBL/GenBank/DDBJ databases">
        <authorList>
            <person name="Keele B.F."/>
        </authorList>
    </citation>
    <scope>NUCLEOTIDE SEQUENCE [LARGE SCALE GENOMIC DNA]</scope>
    <source>
        <strain evidence="2 3">CECT 8626</strain>
    </source>
</reference>
<dbReference type="InterPro" id="IPR000182">
    <property type="entry name" value="GNAT_dom"/>
</dbReference>
<organism evidence="2 3">
    <name type="scientific">Albidovulum aquaemixtae</name>
    <dbReference type="NCBI Taxonomy" id="1542388"/>
    <lineage>
        <taxon>Bacteria</taxon>
        <taxon>Pseudomonadati</taxon>
        <taxon>Pseudomonadota</taxon>
        <taxon>Alphaproteobacteria</taxon>
        <taxon>Rhodobacterales</taxon>
        <taxon>Paracoccaceae</taxon>
        <taxon>Albidovulum</taxon>
    </lineage>
</organism>
<gene>
    <name evidence="2" type="ORF">DEA8626_00227</name>
</gene>
<name>A0A2R8B249_9RHOB</name>
<dbReference type="Proteomes" id="UP000244924">
    <property type="component" value="Unassembled WGS sequence"/>
</dbReference>
<dbReference type="GO" id="GO:0016747">
    <property type="term" value="F:acyltransferase activity, transferring groups other than amino-acyl groups"/>
    <property type="evidence" value="ECO:0007669"/>
    <property type="project" value="InterPro"/>
</dbReference>